<dbReference type="EMBL" id="CAHIKZ030005236">
    <property type="protein sequence ID" value="CAE1321406.1"/>
    <property type="molecule type" value="Genomic_DNA"/>
</dbReference>
<sequence length="197" mass="22223">MLYLVSVNKSHEGADELPAIVPFESSQSSLSSARRPFSLSLFHSLLLLHILLSRRTLSSFAFLFLTLSLSPPLRFCSLFPNSICFSCVSTPLSLYLSIPLSQSFSVAFSLNHFLSLMRRVMKSTFGSFSFFLIRSISMSILFSLFRNCLFLLLSLSHSLSSSSSSFTHSLFPYFILFISFCSLSLSHLIFLFRFPCL</sequence>
<accession>A0A812EBV7</accession>
<feature type="transmembrane region" description="Helical" evidence="1">
    <location>
        <begin position="131"/>
        <end position="153"/>
    </location>
</feature>
<keyword evidence="1" id="KW-0472">Membrane</keyword>
<feature type="transmembrane region" description="Helical" evidence="1">
    <location>
        <begin position="173"/>
        <end position="192"/>
    </location>
</feature>
<keyword evidence="3" id="KW-1185">Reference proteome</keyword>
<name>A0A812EBV7_ACAPH</name>
<organism evidence="2 3">
    <name type="scientific">Acanthosepion pharaonis</name>
    <name type="common">Pharaoh cuttlefish</name>
    <name type="synonym">Sepia pharaonis</name>
    <dbReference type="NCBI Taxonomy" id="158019"/>
    <lineage>
        <taxon>Eukaryota</taxon>
        <taxon>Metazoa</taxon>
        <taxon>Spiralia</taxon>
        <taxon>Lophotrochozoa</taxon>
        <taxon>Mollusca</taxon>
        <taxon>Cephalopoda</taxon>
        <taxon>Coleoidea</taxon>
        <taxon>Decapodiformes</taxon>
        <taxon>Sepiida</taxon>
        <taxon>Sepiina</taxon>
        <taxon>Sepiidae</taxon>
        <taxon>Acanthosepion</taxon>
    </lineage>
</organism>
<protein>
    <recommendedName>
        <fullName evidence="4">Transmembrane protein</fullName>
    </recommendedName>
</protein>
<evidence type="ECO:0000313" key="2">
    <source>
        <dbReference type="EMBL" id="CAE1321406.1"/>
    </source>
</evidence>
<gene>
    <name evidence="2" type="ORF">SPHA_71499</name>
</gene>
<evidence type="ECO:0008006" key="4">
    <source>
        <dbReference type="Google" id="ProtNLM"/>
    </source>
</evidence>
<feature type="transmembrane region" description="Helical" evidence="1">
    <location>
        <begin position="60"/>
        <end position="80"/>
    </location>
</feature>
<evidence type="ECO:0000256" key="1">
    <source>
        <dbReference type="SAM" id="Phobius"/>
    </source>
</evidence>
<proteinExistence type="predicted"/>
<keyword evidence="1" id="KW-0812">Transmembrane</keyword>
<feature type="transmembrane region" description="Helical" evidence="1">
    <location>
        <begin position="92"/>
        <end position="110"/>
    </location>
</feature>
<evidence type="ECO:0000313" key="3">
    <source>
        <dbReference type="Proteomes" id="UP000597762"/>
    </source>
</evidence>
<dbReference type="AlphaFoldDB" id="A0A812EBV7"/>
<comment type="caution">
    <text evidence="2">The sequence shown here is derived from an EMBL/GenBank/DDBJ whole genome shotgun (WGS) entry which is preliminary data.</text>
</comment>
<dbReference type="Proteomes" id="UP000597762">
    <property type="component" value="Unassembled WGS sequence"/>
</dbReference>
<keyword evidence="1" id="KW-1133">Transmembrane helix</keyword>
<reference evidence="2" key="1">
    <citation type="submission" date="2021-01" db="EMBL/GenBank/DDBJ databases">
        <authorList>
            <person name="Li R."/>
            <person name="Bekaert M."/>
        </authorList>
    </citation>
    <scope>NUCLEOTIDE SEQUENCE</scope>
    <source>
        <strain evidence="2">Farmed</strain>
    </source>
</reference>